<dbReference type="AlphaFoldDB" id="A0AAP0IVZ9"/>
<comment type="caution">
    <text evidence="1">The sequence shown here is derived from an EMBL/GenBank/DDBJ whole genome shotgun (WGS) entry which is preliminary data.</text>
</comment>
<sequence>MTRMVQLNMGPKKLVRLLVSVLITLIHPSHYLVELNKSNGDSSLCRQLCAKLLED</sequence>
<dbReference type="EMBL" id="JBBNAF010000008">
    <property type="protein sequence ID" value="KAK9121742.1"/>
    <property type="molecule type" value="Genomic_DNA"/>
</dbReference>
<gene>
    <name evidence="1" type="ORF">Syun_019359</name>
</gene>
<evidence type="ECO:0000313" key="2">
    <source>
        <dbReference type="Proteomes" id="UP001420932"/>
    </source>
</evidence>
<reference evidence="1 2" key="1">
    <citation type="submission" date="2024-01" db="EMBL/GenBank/DDBJ databases">
        <title>Genome assemblies of Stephania.</title>
        <authorList>
            <person name="Yang L."/>
        </authorList>
    </citation>
    <scope>NUCLEOTIDE SEQUENCE [LARGE SCALE GENOMIC DNA]</scope>
    <source>
        <strain evidence="1">YNDBR</strain>
        <tissue evidence="1">Leaf</tissue>
    </source>
</reference>
<proteinExistence type="predicted"/>
<protein>
    <submittedName>
        <fullName evidence="1">Uncharacterized protein</fullName>
    </submittedName>
</protein>
<name>A0AAP0IVZ9_9MAGN</name>
<dbReference type="Proteomes" id="UP001420932">
    <property type="component" value="Unassembled WGS sequence"/>
</dbReference>
<organism evidence="1 2">
    <name type="scientific">Stephania yunnanensis</name>
    <dbReference type="NCBI Taxonomy" id="152371"/>
    <lineage>
        <taxon>Eukaryota</taxon>
        <taxon>Viridiplantae</taxon>
        <taxon>Streptophyta</taxon>
        <taxon>Embryophyta</taxon>
        <taxon>Tracheophyta</taxon>
        <taxon>Spermatophyta</taxon>
        <taxon>Magnoliopsida</taxon>
        <taxon>Ranunculales</taxon>
        <taxon>Menispermaceae</taxon>
        <taxon>Menispermoideae</taxon>
        <taxon>Cissampelideae</taxon>
        <taxon>Stephania</taxon>
    </lineage>
</organism>
<evidence type="ECO:0000313" key="1">
    <source>
        <dbReference type="EMBL" id="KAK9121742.1"/>
    </source>
</evidence>
<accession>A0AAP0IVZ9</accession>
<keyword evidence="2" id="KW-1185">Reference proteome</keyword>